<organism evidence="2 3">
    <name type="scientific">Antarctobacter heliothermus</name>
    <dbReference type="NCBI Taxonomy" id="74033"/>
    <lineage>
        <taxon>Bacteria</taxon>
        <taxon>Pseudomonadati</taxon>
        <taxon>Pseudomonadota</taxon>
        <taxon>Alphaproteobacteria</taxon>
        <taxon>Rhodobacterales</taxon>
        <taxon>Roseobacteraceae</taxon>
        <taxon>Antarctobacter</taxon>
    </lineage>
</organism>
<reference evidence="2 3" key="1">
    <citation type="submission" date="2017-07" db="EMBL/GenBank/DDBJ databases">
        <title>Genome Sequence of Antarctobacter heliothermus Strain SMS3 Isolated from a culture of the Diatom Skeletonema marinoi.</title>
        <authorList>
            <person name="Topel M."/>
            <person name="Pinder M.I.M."/>
            <person name="Johansson O.N."/>
            <person name="Kourtchenko O."/>
            <person name="Godhe A."/>
            <person name="Clarke A.K."/>
        </authorList>
    </citation>
    <scope>NUCLEOTIDE SEQUENCE [LARGE SCALE GENOMIC DNA]</scope>
    <source>
        <strain evidence="2 3">SMS3</strain>
    </source>
</reference>
<dbReference type="InterPro" id="IPR000639">
    <property type="entry name" value="Epox_hydrolase-like"/>
</dbReference>
<name>A0A222E464_9RHOB</name>
<dbReference type="InterPro" id="IPR000073">
    <property type="entry name" value="AB_hydrolase_1"/>
</dbReference>
<dbReference type="Proteomes" id="UP000203589">
    <property type="component" value="Chromosome"/>
</dbReference>
<gene>
    <name evidence="2" type="ORF">ANTHELSMS3_02323</name>
</gene>
<dbReference type="InterPro" id="IPR050266">
    <property type="entry name" value="AB_hydrolase_sf"/>
</dbReference>
<protein>
    <submittedName>
        <fullName evidence="2">3-oxoadipate enol-lactonase 2</fullName>
        <ecNumber evidence="2">3.1.1.24</ecNumber>
    </submittedName>
</protein>
<accession>A0A222E464</accession>
<dbReference type="InterPro" id="IPR029058">
    <property type="entry name" value="AB_hydrolase_fold"/>
</dbReference>
<keyword evidence="3" id="KW-1185">Reference proteome</keyword>
<evidence type="ECO:0000259" key="1">
    <source>
        <dbReference type="Pfam" id="PF00561"/>
    </source>
</evidence>
<dbReference type="KEGG" id="aht:ANTHELSMS3_02323"/>
<proteinExistence type="predicted"/>
<evidence type="ECO:0000313" key="3">
    <source>
        <dbReference type="Proteomes" id="UP000203589"/>
    </source>
</evidence>
<dbReference type="Pfam" id="PF00561">
    <property type="entry name" value="Abhydrolase_1"/>
    <property type="match status" value="1"/>
</dbReference>
<dbReference type="OrthoDB" id="9793083at2"/>
<dbReference type="AlphaFoldDB" id="A0A222E464"/>
<dbReference type="PANTHER" id="PTHR43798">
    <property type="entry name" value="MONOACYLGLYCEROL LIPASE"/>
    <property type="match status" value="1"/>
</dbReference>
<dbReference type="PRINTS" id="PR00412">
    <property type="entry name" value="EPOXHYDRLASE"/>
</dbReference>
<dbReference type="RefSeq" id="WP_094034976.1">
    <property type="nucleotide sequence ID" value="NZ_CP022540.1"/>
</dbReference>
<dbReference type="Gene3D" id="3.40.50.1820">
    <property type="entry name" value="alpha/beta hydrolase"/>
    <property type="match status" value="1"/>
</dbReference>
<dbReference type="SUPFAM" id="SSF53474">
    <property type="entry name" value="alpha/beta-Hydrolases"/>
    <property type="match status" value="1"/>
</dbReference>
<sequence length="266" mass="28902">MMHNTGKSWINYDLVGPDDAPVVCMSHSLTSDYGMWAEQVPILLKEGFQVLRIDTRGHGGSTATPGEYTIDELSGDIISVLDALGFTSGVHMIGLSMGGMIGQVIAADRPGRFASLMACCTAASWTGDTELMQGRIKAVRESGSLESIVAANMERRYGPGFQKQRPLRWNALRDTFLGTSLDGYFGCMNACLTHNVLPRLGQVDVPTLVLAGSQDPTTPPADNKIIADAIPGARYAEIEGGYHFPNVEFADEFNRIMVDWLREVRG</sequence>
<dbReference type="EC" id="3.1.1.24" evidence="2"/>
<feature type="domain" description="AB hydrolase-1" evidence="1">
    <location>
        <begin position="21"/>
        <end position="248"/>
    </location>
</feature>
<dbReference type="GO" id="GO:0047570">
    <property type="term" value="F:3-oxoadipate enol-lactonase activity"/>
    <property type="evidence" value="ECO:0007669"/>
    <property type="project" value="UniProtKB-EC"/>
</dbReference>
<dbReference type="EMBL" id="CP022540">
    <property type="protein sequence ID" value="ASP20999.1"/>
    <property type="molecule type" value="Genomic_DNA"/>
</dbReference>
<keyword evidence="2" id="KW-0378">Hydrolase</keyword>
<evidence type="ECO:0000313" key="2">
    <source>
        <dbReference type="EMBL" id="ASP20999.1"/>
    </source>
</evidence>
<dbReference type="PRINTS" id="PR00111">
    <property type="entry name" value="ABHYDROLASE"/>
</dbReference>